<name>A0AA43UB58_9ACTN</name>
<dbReference type="Gene3D" id="1.10.357.10">
    <property type="entry name" value="Tetracycline Repressor, domain 2"/>
    <property type="match status" value="1"/>
</dbReference>
<gene>
    <name evidence="4" type="ORF">Q3982_04945</name>
</gene>
<protein>
    <submittedName>
        <fullName evidence="4">TetR/AcrR family transcriptional regulator</fullName>
    </submittedName>
</protein>
<dbReference type="Pfam" id="PF00440">
    <property type="entry name" value="TetR_N"/>
    <property type="match status" value="1"/>
</dbReference>
<evidence type="ECO:0000256" key="2">
    <source>
        <dbReference type="PROSITE-ProRule" id="PRU00335"/>
    </source>
</evidence>
<accession>A0AA43UB58</accession>
<evidence type="ECO:0000259" key="3">
    <source>
        <dbReference type="PROSITE" id="PS50977"/>
    </source>
</evidence>
<feature type="domain" description="HTH tetR-type" evidence="3">
    <location>
        <begin position="7"/>
        <end position="67"/>
    </location>
</feature>
<sequence>MSRPKNEQLKAQIVKEAEKQFSTVGYKNTSYTTIAEACEISRNLVQYHFPKKESLAIAFMESVLSRSMEKLGFSDIDLRGNFDAIKKVGTVFFEKLLKKPGTRLFLTDIISSRELTQSVLAFNYEWALSHVGVNDESSSEVKGESFEAGSAEDALIVAPVTRNPSSPQSRTAQLENLEKAKRVVIVRMGGFYELLYWCLKSNSPFNVEQEISVVVDAFAAALNSSL</sequence>
<dbReference type="InterPro" id="IPR009057">
    <property type="entry name" value="Homeodomain-like_sf"/>
</dbReference>
<organism evidence="4 5">
    <name type="scientific">Phoenicibacter congonensis</name>
    <dbReference type="NCBI Taxonomy" id="1944646"/>
    <lineage>
        <taxon>Bacteria</taxon>
        <taxon>Bacillati</taxon>
        <taxon>Actinomycetota</taxon>
        <taxon>Coriobacteriia</taxon>
        <taxon>Eggerthellales</taxon>
        <taxon>Eggerthellaceae</taxon>
        <taxon>Phoenicibacter</taxon>
    </lineage>
</organism>
<dbReference type="AlphaFoldDB" id="A0AA43UB58"/>
<reference evidence="4" key="1">
    <citation type="submission" date="2023-07" db="EMBL/GenBank/DDBJ databases">
        <title>Between Cages and Wild: Unraveling the Impact of Captivity on Animal Microbiomes and Antimicrobial Resistance.</title>
        <authorList>
            <person name="Schmartz G.P."/>
            <person name="Rehner J."/>
            <person name="Schuff M.J."/>
            <person name="Becker S.L."/>
            <person name="Kravczyk M."/>
            <person name="Gurevich A."/>
            <person name="Francke R."/>
            <person name="Mueller R."/>
            <person name="Keller V."/>
            <person name="Keller A."/>
        </authorList>
    </citation>
    <scope>NUCLEOTIDE SEQUENCE</scope>
    <source>
        <strain evidence="4">S12M_St_49</strain>
    </source>
</reference>
<dbReference type="Proteomes" id="UP001168575">
    <property type="component" value="Unassembled WGS sequence"/>
</dbReference>
<dbReference type="PROSITE" id="PS50977">
    <property type="entry name" value="HTH_TETR_2"/>
    <property type="match status" value="1"/>
</dbReference>
<evidence type="ECO:0000256" key="1">
    <source>
        <dbReference type="ARBA" id="ARBA00023125"/>
    </source>
</evidence>
<dbReference type="EMBL" id="JAUMVS010000077">
    <property type="protein sequence ID" value="MDO4842007.1"/>
    <property type="molecule type" value="Genomic_DNA"/>
</dbReference>
<dbReference type="SUPFAM" id="SSF46689">
    <property type="entry name" value="Homeodomain-like"/>
    <property type="match status" value="1"/>
</dbReference>
<keyword evidence="1 2" id="KW-0238">DNA-binding</keyword>
<comment type="caution">
    <text evidence="4">The sequence shown here is derived from an EMBL/GenBank/DDBJ whole genome shotgun (WGS) entry which is preliminary data.</text>
</comment>
<feature type="DNA-binding region" description="H-T-H motif" evidence="2">
    <location>
        <begin position="30"/>
        <end position="49"/>
    </location>
</feature>
<keyword evidence="5" id="KW-1185">Reference proteome</keyword>
<dbReference type="GO" id="GO:0003677">
    <property type="term" value="F:DNA binding"/>
    <property type="evidence" value="ECO:0007669"/>
    <property type="project" value="UniProtKB-UniRule"/>
</dbReference>
<evidence type="ECO:0000313" key="5">
    <source>
        <dbReference type="Proteomes" id="UP001168575"/>
    </source>
</evidence>
<proteinExistence type="predicted"/>
<dbReference type="InterPro" id="IPR001647">
    <property type="entry name" value="HTH_TetR"/>
</dbReference>
<evidence type="ECO:0000313" key="4">
    <source>
        <dbReference type="EMBL" id="MDO4842007.1"/>
    </source>
</evidence>